<gene>
    <name evidence="5" type="ORF">R3P38DRAFT_2847056</name>
</gene>
<feature type="domain" description="Peptidase S9 prolyl oligopeptidase catalytic" evidence="4">
    <location>
        <begin position="449"/>
        <end position="660"/>
    </location>
</feature>
<dbReference type="GO" id="GO:0004252">
    <property type="term" value="F:serine-type endopeptidase activity"/>
    <property type="evidence" value="ECO:0007669"/>
    <property type="project" value="TreeGrafter"/>
</dbReference>
<dbReference type="InterPro" id="IPR011042">
    <property type="entry name" value="6-blade_b-propeller_TolB-like"/>
</dbReference>
<protein>
    <recommendedName>
        <fullName evidence="3">Dipeptidyl-peptidase V</fullName>
    </recommendedName>
</protein>
<dbReference type="Gene3D" id="3.40.50.1820">
    <property type="entry name" value="alpha/beta hydrolase"/>
    <property type="match status" value="1"/>
</dbReference>
<dbReference type="GO" id="GO:0006508">
    <property type="term" value="P:proteolysis"/>
    <property type="evidence" value="ECO:0007669"/>
    <property type="project" value="InterPro"/>
</dbReference>
<dbReference type="SUPFAM" id="SSF82171">
    <property type="entry name" value="DPP6 N-terminal domain-like"/>
    <property type="match status" value="1"/>
</dbReference>
<dbReference type="Gene3D" id="2.120.10.30">
    <property type="entry name" value="TolB, C-terminal domain"/>
    <property type="match status" value="1"/>
</dbReference>
<keyword evidence="6" id="KW-1185">Reference proteome</keyword>
<dbReference type="PANTHER" id="PTHR42776">
    <property type="entry name" value="SERINE PEPTIDASE S9 FAMILY MEMBER"/>
    <property type="match status" value="1"/>
</dbReference>
<dbReference type="EMBL" id="JAWWNJ010000005">
    <property type="protein sequence ID" value="KAK7055437.1"/>
    <property type="molecule type" value="Genomic_DNA"/>
</dbReference>
<name>A0AAW0DRZ1_9AGAR</name>
<keyword evidence="2" id="KW-0378">Hydrolase</keyword>
<reference evidence="5 6" key="1">
    <citation type="journal article" date="2024" name="J Genomics">
        <title>Draft genome sequencing and assembly of Favolaschia claudopus CIRM-BRFM 2984 isolated from oak limbs.</title>
        <authorList>
            <person name="Navarro D."/>
            <person name="Drula E."/>
            <person name="Chaduli D."/>
            <person name="Cazenave R."/>
            <person name="Ahrendt S."/>
            <person name="Wang J."/>
            <person name="Lipzen A."/>
            <person name="Daum C."/>
            <person name="Barry K."/>
            <person name="Grigoriev I.V."/>
            <person name="Favel A."/>
            <person name="Rosso M.N."/>
            <person name="Martin F."/>
        </authorList>
    </citation>
    <scope>NUCLEOTIDE SEQUENCE [LARGE SCALE GENOMIC DNA]</scope>
    <source>
        <strain evidence="5 6">CIRM-BRFM 2984</strain>
    </source>
</reference>
<organism evidence="5 6">
    <name type="scientific">Favolaschia claudopus</name>
    <dbReference type="NCBI Taxonomy" id="2862362"/>
    <lineage>
        <taxon>Eukaryota</taxon>
        <taxon>Fungi</taxon>
        <taxon>Dikarya</taxon>
        <taxon>Basidiomycota</taxon>
        <taxon>Agaricomycotina</taxon>
        <taxon>Agaricomycetes</taxon>
        <taxon>Agaricomycetidae</taxon>
        <taxon>Agaricales</taxon>
        <taxon>Marasmiineae</taxon>
        <taxon>Mycenaceae</taxon>
        <taxon>Favolaschia</taxon>
    </lineage>
</organism>
<evidence type="ECO:0000256" key="1">
    <source>
        <dbReference type="ARBA" id="ARBA00010040"/>
    </source>
</evidence>
<dbReference type="PANTHER" id="PTHR42776:SF27">
    <property type="entry name" value="DIPEPTIDYL PEPTIDASE FAMILY MEMBER 6"/>
    <property type="match status" value="1"/>
</dbReference>
<evidence type="ECO:0000313" key="5">
    <source>
        <dbReference type="EMBL" id="KAK7055437.1"/>
    </source>
</evidence>
<evidence type="ECO:0000259" key="4">
    <source>
        <dbReference type="Pfam" id="PF00326"/>
    </source>
</evidence>
<dbReference type="Proteomes" id="UP001362999">
    <property type="component" value="Unassembled WGS sequence"/>
</dbReference>
<comment type="similarity">
    <text evidence="1">Belongs to the peptidase S9C family.</text>
</comment>
<dbReference type="InterPro" id="IPR029058">
    <property type="entry name" value="AB_hydrolase_fold"/>
</dbReference>
<evidence type="ECO:0000256" key="3">
    <source>
        <dbReference type="ARBA" id="ARBA00032829"/>
    </source>
</evidence>
<comment type="caution">
    <text evidence="5">The sequence shown here is derived from an EMBL/GenBank/DDBJ whole genome shotgun (WGS) entry which is preliminary data.</text>
</comment>
<dbReference type="SUPFAM" id="SSF53474">
    <property type="entry name" value="alpha/beta-Hydrolases"/>
    <property type="match status" value="1"/>
</dbReference>
<evidence type="ECO:0000313" key="6">
    <source>
        <dbReference type="Proteomes" id="UP001362999"/>
    </source>
</evidence>
<dbReference type="InterPro" id="IPR001375">
    <property type="entry name" value="Peptidase_S9_cat"/>
</dbReference>
<dbReference type="AlphaFoldDB" id="A0AAW0DRZ1"/>
<evidence type="ECO:0000256" key="2">
    <source>
        <dbReference type="ARBA" id="ARBA00022801"/>
    </source>
</evidence>
<accession>A0AAW0DRZ1</accession>
<dbReference type="Pfam" id="PF00326">
    <property type="entry name" value="Peptidase_S9"/>
    <property type="match status" value="1"/>
</dbReference>
<sequence>MTITPHEIAHTELISGLSLSSLGDRVVYCVGPAFHAKDAHKTQALWLADVGVEESARKITSGSFNDQNPKFHPTSGDVFFLSDRHKAGNEAQVFRLSAKEYGGEPEAVTSTDNVRGVSTFEISPDGRWLAYVSADEPEDKDEEDKESYVIVWRGPKKLGRLRLIDLSGHWHSGKEPRVVVSVDAHVESFTWSPDSRQILYRLADRPDIESGGFPVSEHVISVDEDDGRLQFNSTHILTHNPVLSGKSVWPQKPGKFYFLRNEDYASATTLWASEVASNASAVKIGGYGITDDAARIVAIGSTVAVEVACGLETRIDILDTGNSDSSTAFETSEDAFSSWDIREVNGKYIFVAARSSGVTGTPENVWSGSTAVGTKGVLSTKLSSHHKWMSDKLPLCVPFYWSIEDGTALQGVAAYPRGHSLKNLPTVVVPHGGPYSRDTINTRIAANYRQYLASNGFLVLSPNYRGSSGRGNTFARAARGGMGTLDYADVESMLEAAIKRGWVDREKVAIAGWSQGGFLSAWACTRPKSIWKTAVIGAGPTDWGSMAICSDIPAAEIDLAGSAPWHPRSAQQVPMYLKGCPMADVKNVKVPVLVIHGEKDARVPVTQAIGFMRGLAREANKSVSDSSTLLIYPREGHGFEERAHVEDQMTRVLAHIEKYLA</sequence>
<proteinExistence type="inferred from homology"/>